<reference evidence="7 8" key="1">
    <citation type="submission" date="2018-07" db="EMBL/GenBank/DDBJ databases">
        <title>Genomic Encyclopedia of Type Strains, Phase IV (KMG-IV): sequencing the most valuable type-strain genomes for metagenomic binning, comparative biology and taxonomic classification.</title>
        <authorList>
            <person name="Goeker M."/>
        </authorList>
    </citation>
    <scope>NUCLEOTIDE SEQUENCE [LARGE SCALE GENOMIC DNA]</scope>
    <source>
        <strain evidence="7 8">DSM 14364</strain>
    </source>
</reference>
<keyword evidence="5" id="KW-0804">Transcription</keyword>
<dbReference type="InterPro" id="IPR050389">
    <property type="entry name" value="LysR-type_TF"/>
</dbReference>
<dbReference type="InterPro" id="IPR005119">
    <property type="entry name" value="LysR_subst-bd"/>
</dbReference>
<dbReference type="Pfam" id="PF00126">
    <property type="entry name" value="HTH_1"/>
    <property type="match status" value="1"/>
</dbReference>
<feature type="domain" description="HTH lysR-type" evidence="6">
    <location>
        <begin position="6"/>
        <end position="63"/>
    </location>
</feature>
<dbReference type="InterPro" id="IPR036390">
    <property type="entry name" value="WH_DNA-bd_sf"/>
</dbReference>
<dbReference type="EMBL" id="QQBB01000001">
    <property type="protein sequence ID" value="RDI62228.1"/>
    <property type="molecule type" value="Genomic_DNA"/>
</dbReference>
<comment type="caution">
    <text evidence="7">The sequence shown here is derived from an EMBL/GenBank/DDBJ whole genome shotgun (WGS) entry which is preliminary data.</text>
</comment>
<name>A0A370HUP0_9HYPH</name>
<dbReference type="PROSITE" id="PS50931">
    <property type="entry name" value="HTH_LYSR"/>
    <property type="match status" value="1"/>
</dbReference>
<dbReference type="Gene3D" id="3.40.190.10">
    <property type="entry name" value="Periplasmic binding protein-like II"/>
    <property type="match status" value="2"/>
</dbReference>
<dbReference type="SUPFAM" id="SSF53850">
    <property type="entry name" value="Periplasmic binding protein-like II"/>
    <property type="match status" value="1"/>
</dbReference>
<dbReference type="RefSeq" id="WP_114768814.1">
    <property type="nucleotide sequence ID" value="NZ_QQBB01000001.1"/>
</dbReference>
<evidence type="ECO:0000256" key="1">
    <source>
        <dbReference type="ARBA" id="ARBA00009437"/>
    </source>
</evidence>
<dbReference type="PANTHER" id="PTHR30118">
    <property type="entry name" value="HTH-TYPE TRANSCRIPTIONAL REGULATOR LEUO-RELATED"/>
    <property type="match status" value="1"/>
</dbReference>
<evidence type="ECO:0000256" key="4">
    <source>
        <dbReference type="ARBA" id="ARBA00023125"/>
    </source>
</evidence>
<keyword evidence="4 7" id="KW-0238">DNA-binding</keyword>
<dbReference type="Pfam" id="PF03466">
    <property type="entry name" value="LysR_substrate"/>
    <property type="match status" value="1"/>
</dbReference>
<protein>
    <submittedName>
        <fullName evidence="7">DNA-binding transcriptional LysR family regulator</fullName>
    </submittedName>
</protein>
<dbReference type="AlphaFoldDB" id="A0A370HUP0"/>
<sequence>MDWRRLDLNLLKVLGCMLEERSVARTAERLFITPSAVSHALARLRRAFGDPLFVRSGALMVPTPRAAALERSLAVFTASLDLQLDPSRASDAAFDPARSTRNIRIVAPGALDLSLVPRIVAAMREAAPGMTLAVEPFERRSYENDLASGRVDFVLSVGGHTLASDNVGSAVVREDELVVLVGPKSALYDGPDAIETAAYLSQPQVYPLPWPVMQNYLDVVLARSGKRRNFSLLLSSYAGLGEVLTGTDLIASLPDHTAAVLVRSHPTLRLLRMTPVRRSDLTLLWSQAGQQEPALRWMKSVIATAASAE</sequence>
<evidence type="ECO:0000256" key="5">
    <source>
        <dbReference type="ARBA" id="ARBA00023163"/>
    </source>
</evidence>
<proteinExistence type="inferred from homology"/>
<dbReference type="GO" id="GO:0003677">
    <property type="term" value="F:DNA binding"/>
    <property type="evidence" value="ECO:0007669"/>
    <property type="project" value="UniProtKB-KW"/>
</dbReference>
<keyword evidence="2" id="KW-0536">Nodulation</keyword>
<dbReference type="PANTHER" id="PTHR30118:SF15">
    <property type="entry name" value="TRANSCRIPTIONAL REGULATORY PROTEIN"/>
    <property type="match status" value="1"/>
</dbReference>
<dbReference type="SUPFAM" id="SSF46785">
    <property type="entry name" value="Winged helix' DNA-binding domain"/>
    <property type="match status" value="1"/>
</dbReference>
<keyword evidence="8" id="KW-1185">Reference proteome</keyword>
<keyword evidence="3" id="KW-0805">Transcription regulation</keyword>
<dbReference type="InterPro" id="IPR036388">
    <property type="entry name" value="WH-like_DNA-bd_sf"/>
</dbReference>
<dbReference type="CDD" id="cd08417">
    <property type="entry name" value="PBP2_Nitroaromatics_like"/>
    <property type="match status" value="1"/>
</dbReference>
<evidence type="ECO:0000256" key="2">
    <source>
        <dbReference type="ARBA" id="ARBA00022458"/>
    </source>
</evidence>
<evidence type="ECO:0000256" key="3">
    <source>
        <dbReference type="ARBA" id="ARBA00023015"/>
    </source>
</evidence>
<dbReference type="GO" id="GO:0003700">
    <property type="term" value="F:DNA-binding transcription factor activity"/>
    <property type="evidence" value="ECO:0007669"/>
    <property type="project" value="InterPro"/>
</dbReference>
<dbReference type="OrthoDB" id="8339333at2"/>
<comment type="similarity">
    <text evidence="1">Belongs to the LysR transcriptional regulatory family.</text>
</comment>
<organism evidence="7 8">
    <name type="scientific">Microvirga subterranea</name>
    <dbReference type="NCBI Taxonomy" id="186651"/>
    <lineage>
        <taxon>Bacteria</taxon>
        <taxon>Pseudomonadati</taxon>
        <taxon>Pseudomonadota</taxon>
        <taxon>Alphaproteobacteria</taxon>
        <taxon>Hyphomicrobiales</taxon>
        <taxon>Methylobacteriaceae</taxon>
        <taxon>Microvirga</taxon>
    </lineage>
</organism>
<dbReference type="InterPro" id="IPR000847">
    <property type="entry name" value="LysR_HTH_N"/>
</dbReference>
<gene>
    <name evidence="7" type="ORF">DES45_101496</name>
</gene>
<evidence type="ECO:0000259" key="6">
    <source>
        <dbReference type="PROSITE" id="PS50931"/>
    </source>
</evidence>
<dbReference type="Gene3D" id="1.10.10.10">
    <property type="entry name" value="Winged helix-like DNA-binding domain superfamily/Winged helix DNA-binding domain"/>
    <property type="match status" value="1"/>
</dbReference>
<dbReference type="InterPro" id="IPR037402">
    <property type="entry name" value="YidZ_PBP2"/>
</dbReference>
<evidence type="ECO:0000313" key="7">
    <source>
        <dbReference type="EMBL" id="RDI62228.1"/>
    </source>
</evidence>
<accession>A0A370HUP0</accession>
<dbReference type="Proteomes" id="UP000254925">
    <property type="component" value="Unassembled WGS sequence"/>
</dbReference>
<evidence type="ECO:0000313" key="8">
    <source>
        <dbReference type="Proteomes" id="UP000254925"/>
    </source>
</evidence>